<dbReference type="RefSeq" id="WP_068459908.1">
    <property type="nucleotide sequence ID" value="NZ_LMTR01000028.1"/>
</dbReference>
<proteinExistence type="predicted"/>
<evidence type="ECO:0000313" key="2">
    <source>
        <dbReference type="Proteomes" id="UP000059074"/>
    </source>
</evidence>
<gene>
    <name evidence="1" type="ORF">APY04_0811</name>
</gene>
<dbReference type="EMBL" id="LMTR01000028">
    <property type="protein sequence ID" value="KWT70750.1"/>
    <property type="molecule type" value="Genomic_DNA"/>
</dbReference>
<protein>
    <submittedName>
        <fullName evidence="1">Uncharacterized protein</fullName>
    </submittedName>
</protein>
<sequence length="130" mass="13934">MITITGGSFVQITCTTDAEVQAIARACRVISIGREMKAKCNRAERRRIDEIAAKFNAPRGAASANAAERSHRILVGVSDMGTASAPETVSINGETLAFSGYGKIFSVNPADNSASGLEPHFERACYAYYR</sequence>
<accession>A0A125NVT7</accession>
<comment type="caution">
    <text evidence="1">The sequence shown here is derived from an EMBL/GenBank/DDBJ whole genome shotgun (WGS) entry which is preliminary data.</text>
</comment>
<dbReference type="PATRIC" id="fig|121290.4.peg.3504"/>
<organism evidence="1 2">
    <name type="scientific">Hyphomicrobium sulfonivorans</name>
    <dbReference type="NCBI Taxonomy" id="121290"/>
    <lineage>
        <taxon>Bacteria</taxon>
        <taxon>Pseudomonadati</taxon>
        <taxon>Pseudomonadota</taxon>
        <taxon>Alphaproteobacteria</taxon>
        <taxon>Hyphomicrobiales</taxon>
        <taxon>Hyphomicrobiaceae</taxon>
        <taxon>Hyphomicrobium</taxon>
    </lineage>
</organism>
<reference evidence="1 2" key="1">
    <citation type="submission" date="2015-10" db="EMBL/GenBank/DDBJ databases">
        <title>Transcriptomic analysis of a linuron degrading triple-species bacterial consortium.</title>
        <authorList>
            <person name="Albers P."/>
        </authorList>
    </citation>
    <scope>NUCLEOTIDE SEQUENCE [LARGE SCALE GENOMIC DNA]</scope>
    <source>
        <strain evidence="1 2">WDL6</strain>
    </source>
</reference>
<dbReference type="STRING" id="121290.APY04_0811"/>
<evidence type="ECO:0000313" key="1">
    <source>
        <dbReference type="EMBL" id="KWT70750.1"/>
    </source>
</evidence>
<dbReference type="Proteomes" id="UP000059074">
    <property type="component" value="Unassembled WGS sequence"/>
</dbReference>
<keyword evidence="2" id="KW-1185">Reference proteome</keyword>
<dbReference type="AlphaFoldDB" id="A0A125NVT7"/>
<name>A0A125NVT7_HYPSL</name>